<evidence type="ECO:0000256" key="6">
    <source>
        <dbReference type="ARBA" id="ARBA00023316"/>
    </source>
</evidence>
<proteinExistence type="inferred from homology"/>
<evidence type="ECO:0000256" key="3">
    <source>
        <dbReference type="ARBA" id="ARBA00022525"/>
    </source>
</evidence>
<feature type="signal peptide" evidence="7">
    <location>
        <begin position="1"/>
        <end position="22"/>
    </location>
</feature>
<evidence type="ECO:0000256" key="4">
    <source>
        <dbReference type="ARBA" id="ARBA00022729"/>
    </source>
</evidence>
<dbReference type="SMART" id="SM00837">
    <property type="entry name" value="DPBB_1"/>
    <property type="match status" value="1"/>
</dbReference>
<dbReference type="PRINTS" id="PR01225">
    <property type="entry name" value="EXPANSNFAMLY"/>
</dbReference>
<sequence length="151" mass="16461">MALFWVLVLLGLLSNMASTVRGYYYGGGWTNAHATFYGGSDASGTMGGACGYGNLYSQGYGTNTAALSTALFNDGLSCGACFQLRCVNDPQWCLPGTITVTATNFCPPGGWCDPPQLHFDLSQPVFLRIAQYRAGVVPVSYRRQEKYYHYY</sequence>
<feature type="domain" description="Expansin-like EG45" evidence="8">
    <location>
        <begin position="47"/>
        <end position="143"/>
    </location>
</feature>
<keyword evidence="5" id="KW-0472">Membrane</keyword>
<organism evidence="9 10">
    <name type="scientific">Ficus carica</name>
    <name type="common">Common fig</name>
    <dbReference type="NCBI Taxonomy" id="3494"/>
    <lineage>
        <taxon>Eukaryota</taxon>
        <taxon>Viridiplantae</taxon>
        <taxon>Streptophyta</taxon>
        <taxon>Embryophyta</taxon>
        <taxon>Tracheophyta</taxon>
        <taxon>Spermatophyta</taxon>
        <taxon>Magnoliopsida</taxon>
        <taxon>eudicotyledons</taxon>
        <taxon>Gunneridae</taxon>
        <taxon>Pentapetalae</taxon>
        <taxon>rosids</taxon>
        <taxon>fabids</taxon>
        <taxon>Rosales</taxon>
        <taxon>Moraceae</taxon>
        <taxon>Ficeae</taxon>
        <taxon>Ficus</taxon>
    </lineage>
</organism>
<dbReference type="GO" id="GO:0009664">
    <property type="term" value="P:plant-type cell wall organization"/>
    <property type="evidence" value="ECO:0007669"/>
    <property type="project" value="InterPro"/>
</dbReference>
<keyword evidence="10" id="KW-1185">Reference proteome</keyword>
<keyword evidence="2 7" id="KW-0134">Cell wall</keyword>
<keyword evidence="4 7" id="KW-0732">Signal</keyword>
<keyword evidence="3 7" id="KW-0964">Secreted</keyword>
<dbReference type="GO" id="GO:0016020">
    <property type="term" value="C:membrane"/>
    <property type="evidence" value="ECO:0007669"/>
    <property type="project" value="UniProtKB-SubCell"/>
</dbReference>
<dbReference type="Pfam" id="PF03330">
    <property type="entry name" value="DPBB_1"/>
    <property type="match status" value="1"/>
</dbReference>
<evidence type="ECO:0000259" key="8">
    <source>
        <dbReference type="PROSITE" id="PS50842"/>
    </source>
</evidence>
<dbReference type="GO" id="GO:0005576">
    <property type="term" value="C:extracellular region"/>
    <property type="evidence" value="ECO:0007669"/>
    <property type="project" value="InterPro"/>
</dbReference>
<evidence type="ECO:0000313" key="10">
    <source>
        <dbReference type="Proteomes" id="UP001187192"/>
    </source>
</evidence>
<dbReference type="EMBL" id="BTGU01000014">
    <property type="protein sequence ID" value="GMN42217.1"/>
    <property type="molecule type" value="Genomic_DNA"/>
</dbReference>
<feature type="chain" id="PRO_5041514925" description="Expansin" evidence="7">
    <location>
        <begin position="23"/>
        <end position="151"/>
    </location>
</feature>
<dbReference type="InterPro" id="IPR007112">
    <property type="entry name" value="Expansin/allergen_DPBB_dom"/>
</dbReference>
<dbReference type="InterPro" id="IPR036908">
    <property type="entry name" value="RlpA-like_sf"/>
</dbReference>
<dbReference type="PANTHER" id="PTHR31867">
    <property type="entry name" value="EXPANSIN-A15"/>
    <property type="match status" value="1"/>
</dbReference>
<dbReference type="PRINTS" id="PR01226">
    <property type="entry name" value="EXPANSIN"/>
</dbReference>
<name>A0AA88A0E2_FICCA</name>
<keyword evidence="6 7" id="KW-0961">Cell wall biogenesis/degradation</keyword>
<dbReference type="SUPFAM" id="SSF50685">
    <property type="entry name" value="Barwin-like endoglucanases"/>
    <property type="match status" value="1"/>
</dbReference>
<evidence type="ECO:0000256" key="7">
    <source>
        <dbReference type="RuleBase" id="RU365023"/>
    </source>
</evidence>
<evidence type="ECO:0000256" key="5">
    <source>
        <dbReference type="ARBA" id="ARBA00023136"/>
    </source>
</evidence>
<dbReference type="CDD" id="cd22274">
    <property type="entry name" value="DPBB_EXPA_N"/>
    <property type="match status" value="1"/>
</dbReference>
<accession>A0AA88A0E2</accession>
<dbReference type="AlphaFoldDB" id="A0AA88A0E2"/>
<dbReference type="FunFam" id="2.40.40.10:FF:000001">
    <property type="entry name" value="Expansin"/>
    <property type="match status" value="1"/>
</dbReference>
<dbReference type="PROSITE" id="PS50842">
    <property type="entry name" value="EXPANSIN_EG45"/>
    <property type="match status" value="1"/>
</dbReference>
<dbReference type="InterPro" id="IPR007118">
    <property type="entry name" value="Expan_Lol_pI"/>
</dbReference>
<dbReference type="Proteomes" id="UP001187192">
    <property type="component" value="Unassembled WGS sequence"/>
</dbReference>
<protein>
    <recommendedName>
        <fullName evidence="7">Expansin</fullName>
    </recommendedName>
</protein>
<evidence type="ECO:0000313" key="9">
    <source>
        <dbReference type="EMBL" id="GMN42217.1"/>
    </source>
</evidence>
<dbReference type="Gramene" id="FCD_00001435-RA">
    <property type="protein sequence ID" value="FCD_00001435-RA:cds"/>
    <property type="gene ID" value="FCD_00001435"/>
</dbReference>
<comment type="subcellular location">
    <subcellularLocation>
        <location evidence="7">Secreted</location>
        <location evidence="7">Cell wall</location>
    </subcellularLocation>
    <subcellularLocation>
        <location evidence="7">Membrane</location>
        <topology evidence="7">Peripheral membrane protein</topology>
    </subcellularLocation>
</comment>
<dbReference type="Gene3D" id="2.40.40.10">
    <property type="entry name" value="RlpA-like domain"/>
    <property type="match status" value="1"/>
</dbReference>
<comment type="caution">
    <text evidence="9">The sequence shown here is derived from an EMBL/GenBank/DDBJ whole genome shotgun (WGS) entry which is preliminary data.</text>
</comment>
<dbReference type="InterPro" id="IPR009009">
    <property type="entry name" value="RlpA-like_DPBB"/>
</dbReference>
<comment type="function">
    <text evidence="7">Causes loosening and extension of plant cell walls by disrupting non-covalent bonding between cellulose microfibrils and matrix glucans. No enzymatic activity has been found.</text>
</comment>
<dbReference type="InterPro" id="IPR002963">
    <property type="entry name" value="Expansin"/>
</dbReference>
<reference evidence="9" key="1">
    <citation type="submission" date="2023-07" db="EMBL/GenBank/DDBJ databases">
        <title>draft genome sequence of fig (Ficus carica).</title>
        <authorList>
            <person name="Takahashi T."/>
            <person name="Nishimura K."/>
        </authorList>
    </citation>
    <scope>NUCLEOTIDE SEQUENCE</scope>
</reference>
<evidence type="ECO:0000256" key="2">
    <source>
        <dbReference type="ARBA" id="ARBA00022512"/>
    </source>
</evidence>
<gene>
    <name evidence="9" type="ORF">TIFTF001_011429</name>
</gene>
<evidence type="ECO:0000256" key="1">
    <source>
        <dbReference type="ARBA" id="ARBA00005392"/>
    </source>
</evidence>
<comment type="similarity">
    <text evidence="1 7">Belongs to the expansin family. Expansin A subfamily.</text>
</comment>